<dbReference type="InterPro" id="IPR010727">
    <property type="entry name" value="DUF1302"/>
</dbReference>
<protein>
    <submittedName>
        <fullName evidence="1">DUF1302 family protein</fullName>
    </submittedName>
</protein>
<dbReference type="GeneID" id="98401272"/>
<evidence type="ECO:0000313" key="1">
    <source>
        <dbReference type="EMBL" id="QOT78339.1"/>
    </source>
</evidence>
<dbReference type="RefSeq" id="WP_150983471.1">
    <property type="nucleotide sequence ID" value="NZ_CP062803.1"/>
</dbReference>
<gene>
    <name evidence="1" type="ORF">F7R26_010185</name>
</gene>
<dbReference type="Proteomes" id="UP000397656">
    <property type="component" value="Chromosome 1"/>
</dbReference>
<name>A0A643G334_9BURK</name>
<dbReference type="Pfam" id="PF06980">
    <property type="entry name" value="DUF1302"/>
    <property type="match status" value="1"/>
</dbReference>
<dbReference type="EMBL" id="CP062803">
    <property type="protein sequence ID" value="QOT78339.1"/>
    <property type="molecule type" value="Genomic_DNA"/>
</dbReference>
<accession>A0A643G334</accession>
<organism evidence="1 2">
    <name type="scientific">Cupriavidus basilensis</name>
    <dbReference type="NCBI Taxonomy" id="68895"/>
    <lineage>
        <taxon>Bacteria</taxon>
        <taxon>Pseudomonadati</taxon>
        <taxon>Pseudomonadota</taxon>
        <taxon>Betaproteobacteria</taxon>
        <taxon>Burkholderiales</taxon>
        <taxon>Burkholderiaceae</taxon>
        <taxon>Cupriavidus</taxon>
    </lineage>
</organism>
<reference evidence="1 2" key="1">
    <citation type="submission" date="2020-10" db="EMBL/GenBank/DDBJ databases">
        <title>Complete genome sequence of Cupriavidus basilensis CCUG 49340T.</title>
        <authorList>
            <person name="Salva-Serra F."/>
            <person name="Donoso R.A."/>
            <person name="Cho K.H."/>
            <person name="Yoo J.A."/>
            <person name="Lee K."/>
            <person name="Yoon S.-H."/>
            <person name="Perez-Pantoja D."/>
            <person name="Moore E.R.B."/>
        </authorList>
    </citation>
    <scope>NUCLEOTIDE SEQUENCE [LARGE SCALE GENOMIC DNA]</scope>
    <source>
        <strain evidence="2">CCUG 49340</strain>
    </source>
</reference>
<evidence type="ECO:0000313" key="2">
    <source>
        <dbReference type="Proteomes" id="UP000397656"/>
    </source>
</evidence>
<sequence length="545" mass="59168">MIRSNNVRCGALTPRAMVVALALAYSGSSAAFEVDTGNTDFKLRWDNTVRYNLGMRMEGQDSRLISSPTYDESDSKFGKHSIVTNRVDLLSEADANYKGQVGARISASGWYDDAYSDRSVKSPAGFPTSYFGNNYNAQVGRYMNGPSGELLDAFAWSNFNLGDVPVNVKVGRHALSWGEGLLIGAHAISYSQAPIDGVKAVNSPGIETKELFLPLGQVSFKAQVTDKISLFGQYFYEWKPTRVPYGGTYLMGADTAPYVDRLGASPTASLNNAGGGKPGNTGNWGVGAKFDVDPIDSKIGVYYRRFNDYTPETGVQILPNGQFRFDYAQDVELYGLSFSRQFGSVIVGSDLSMRKNTHLNSATTMTTDTGARGDTLHWVVNGMYGLPKTPLWDTGVLVAEFAYSHLLKITKNENLYRGEGYKGCETTATPNACSTNNFYQLALNFTPQYFAVFAGWDLSVPLTVNWGIKGKAPTGGGGFEKVVSYSVGVTATYHSKYEFGLRYSDMFVPTRYNSAGTTAVGGGALNSAVGATDRGWLVLTFKTAF</sequence>
<dbReference type="AlphaFoldDB" id="A0A643G334"/>
<proteinExistence type="predicted"/>